<dbReference type="HOGENOM" id="CLU_3424883_0_0_10"/>
<reference evidence="2 3" key="1">
    <citation type="submission" date="2006-02" db="EMBL/GenBank/DDBJ databases">
        <authorList>
            <person name="Murray A."/>
            <person name="Staley J."/>
            <person name="Ferriera S."/>
            <person name="Johnson J."/>
            <person name="Kravitz S."/>
            <person name="Halpern A."/>
            <person name="Remington K."/>
            <person name="Beeson K."/>
            <person name="Tran B."/>
            <person name="Rogers Y.-H."/>
            <person name="Friedman R."/>
            <person name="Venter J.C."/>
        </authorList>
    </citation>
    <scope>NUCLEOTIDE SEQUENCE [LARGE SCALE GENOMIC DNA]</scope>
    <source>
        <strain evidence="2 3">23-P</strain>
    </source>
</reference>
<evidence type="ECO:0000313" key="2">
    <source>
        <dbReference type="EMBL" id="EAR12857.1"/>
    </source>
</evidence>
<evidence type="ECO:0000313" key="3">
    <source>
        <dbReference type="Proteomes" id="UP000003053"/>
    </source>
</evidence>
<protein>
    <submittedName>
        <fullName evidence="2">Uncharacterized protein</fullName>
    </submittedName>
</protein>
<gene>
    <name evidence="2" type="ORF">PI23P_09525</name>
</gene>
<organism evidence="2 3">
    <name type="scientific">Polaribacter irgensii 23-P</name>
    <dbReference type="NCBI Taxonomy" id="313594"/>
    <lineage>
        <taxon>Bacteria</taxon>
        <taxon>Pseudomonadati</taxon>
        <taxon>Bacteroidota</taxon>
        <taxon>Flavobacteriia</taxon>
        <taxon>Flavobacteriales</taxon>
        <taxon>Flavobacteriaceae</taxon>
    </lineage>
</organism>
<name>A4C0B4_9FLAO</name>
<dbReference type="EMBL" id="AAOG01000002">
    <property type="protein sequence ID" value="EAR12857.1"/>
    <property type="molecule type" value="Genomic_DNA"/>
</dbReference>
<keyword evidence="1" id="KW-0812">Transmembrane</keyword>
<sequence>MVKKSIGFVLGSIFFAVVFGVA</sequence>
<proteinExistence type="predicted"/>
<accession>A4C0B4</accession>
<dbReference type="AlphaFoldDB" id="A4C0B4"/>
<dbReference type="Proteomes" id="UP000003053">
    <property type="component" value="Unassembled WGS sequence"/>
</dbReference>
<keyword evidence="3" id="KW-1185">Reference proteome</keyword>
<comment type="caution">
    <text evidence="2">The sequence shown here is derived from an EMBL/GenBank/DDBJ whole genome shotgun (WGS) entry which is preliminary data.</text>
</comment>
<evidence type="ECO:0000256" key="1">
    <source>
        <dbReference type="SAM" id="Phobius"/>
    </source>
</evidence>
<feature type="transmembrane region" description="Helical" evidence="1">
    <location>
        <begin position="6"/>
        <end position="21"/>
    </location>
</feature>
<keyword evidence="1" id="KW-0472">Membrane</keyword>
<keyword evidence="1" id="KW-1133">Transmembrane helix</keyword>